<comment type="similarity">
    <text evidence="3 10">Belongs to the class II aldolase/RraA-like family.</text>
</comment>
<keyword evidence="5 9" id="KW-0479">Metal-binding</keyword>
<organism evidence="11 12">
    <name type="scientific">Maribrevibacterium harenarium</name>
    <dbReference type="NCBI Taxonomy" id="2589817"/>
    <lineage>
        <taxon>Bacteria</taxon>
        <taxon>Pseudomonadati</taxon>
        <taxon>Pseudomonadota</taxon>
        <taxon>Gammaproteobacteria</taxon>
        <taxon>Oceanospirillales</taxon>
        <taxon>Oceanospirillaceae</taxon>
        <taxon>Maribrevibacterium</taxon>
    </lineage>
</organism>
<dbReference type="NCBIfam" id="TIGR01935">
    <property type="entry name" value="NOT-MenG"/>
    <property type="match status" value="1"/>
</dbReference>
<dbReference type="EMBL" id="VFRR01000026">
    <property type="protein sequence ID" value="TPE49185.1"/>
    <property type="molecule type" value="Genomic_DNA"/>
</dbReference>
<evidence type="ECO:0000256" key="2">
    <source>
        <dbReference type="ARBA" id="ARBA00001968"/>
    </source>
</evidence>
<dbReference type="InterPro" id="IPR010203">
    <property type="entry name" value="RraA"/>
</dbReference>
<sequence length="162" mass="17330">MQDLTPDLCDLYAERIQIADSIFQDFGGQECFHGQVVTVSCFEDNSRVRELVGEPGAGRVIVVDGRGSRRRALLGDMLAEKAANNGWAGLIIHGAVRDAVALSKLALGVKALCAFPLPTIKRGLGEVGNTVDFAGVTIRHGDYVYCDRNGIVVSQEALSLPS</sequence>
<dbReference type="EC" id="4.1.1.112" evidence="10"/>
<evidence type="ECO:0000256" key="5">
    <source>
        <dbReference type="ARBA" id="ARBA00022723"/>
    </source>
</evidence>
<evidence type="ECO:0000256" key="9">
    <source>
        <dbReference type="PIRSR" id="PIRSR605493-1"/>
    </source>
</evidence>
<dbReference type="AlphaFoldDB" id="A0A501WLA9"/>
<dbReference type="PANTHER" id="PTHR33254">
    <property type="entry name" value="4-HYDROXY-4-METHYL-2-OXOGLUTARATE ALDOLASE 3-RELATED"/>
    <property type="match status" value="1"/>
</dbReference>
<accession>A0A501WLA9</accession>
<comment type="cofactor">
    <cofactor evidence="2 10">
        <name>a divalent metal cation</name>
        <dbReference type="ChEBI" id="CHEBI:60240"/>
    </cofactor>
</comment>
<dbReference type="InterPro" id="IPR005493">
    <property type="entry name" value="RraA/RraA-like"/>
</dbReference>
<proteinExistence type="inferred from homology"/>
<reference evidence="11 12" key="1">
    <citation type="submission" date="2019-06" db="EMBL/GenBank/DDBJ databases">
        <title>A novel bacterium of genus Marinomonas, isolated from coastal sand.</title>
        <authorList>
            <person name="Huang H."/>
            <person name="Mo K."/>
            <person name="Hu Y."/>
        </authorList>
    </citation>
    <scope>NUCLEOTIDE SEQUENCE [LARGE SCALE GENOMIC DNA]</scope>
    <source>
        <strain evidence="11 12">HB171799</strain>
    </source>
</reference>
<keyword evidence="12" id="KW-1185">Reference proteome</keyword>
<dbReference type="GO" id="GO:0008428">
    <property type="term" value="F:ribonuclease inhibitor activity"/>
    <property type="evidence" value="ECO:0007669"/>
    <property type="project" value="InterPro"/>
</dbReference>
<dbReference type="NCBIfam" id="NF009134">
    <property type="entry name" value="PRK12487.1"/>
    <property type="match status" value="1"/>
</dbReference>
<comment type="catalytic activity">
    <reaction evidence="1 10">
        <text>4-hydroxy-4-methyl-2-oxoglutarate = 2 pyruvate</text>
        <dbReference type="Rhea" id="RHEA:22748"/>
        <dbReference type="ChEBI" id="CHEBI:15361"/>
        <dbReference type="ChEBI" id="CHEBI:58276"/>
        <dbReference type="EC" id="4.1.3.17"/>
    </reaction>
</comment>
<gene>
    <name evidence="11" type="ORF">FJM67_12330</name>
</gene>
<dbReference type="OrthoDB" id="943692at2"/>
<comment type="cofactor">
    <cofactor evidence="9">
        <name>Mg(2+)</name>
        <dbReference type="ChEBI" id="CHEBI:18420"/>
    </cofactor>
</comment>
<evidence type="ECO:0000256" key="1">
    <source>
        <dbReference type="ARBA" id="ARBA00001342"/>
    </source>
</evidence>
<evidence type="ECO:0000256" key="8">
    <source>
        <dbReference type="ARBA" id="ARBA00047973"/>
    </source>
</evidence>
<evidence type="ECO:0000256" key="3">
    <source>
        <dbReference type="ARBA" id="ARBA00008621"/>
    </source>
</evidence>
<dbReference type="PANTHER" id="PTHR33254:SF4">
    <property type="entry name" value="4-HYDROXY-4-METHYL-2-OXOGLUTARATE ALDOLASE 3-RELATED"/>
    <property type="match status" value="1"/>
</dbReference>
<dbReference type="NCBIfam" id="NF006875">
    <property type="entry name" value="PRK09372.1"/>
    <property type="match status" value="1"/>
</dbReference>
<dbReference type="EC" id="4.1.3.17" evidence="10"/>
<dbReference type="Gene3D" id="3.50.30.40">
    <property type="entry name" value="Ribonuclease E inhibitor RraA/RraA-like"/>
    <property type="match status" value="1"/>
</dbReference>
<dbReference type="SUPFAM" id="SSF89562">
    <property type="entry name" value="RraA-like"/>
    <property type="match status" value="1"/>
</dbReference>
<dbReference type="GO" id="GO:0047443">
    <property type="term" value="F:4-hydroxy-4-methyl-2-oxoglutarate aldolase activity"/>
    <property type="evidence" value="ECO:0007669"/>
    <property type="project" value="UniProtKB-EC"/>
</dbReference>
<evidence type="ECO:0000256" key="7">
    <source>
        <dbReference type="ARBA" id="ARBA00025046"/>
    </source>
</evidence>
<dbReference type="GO" id="GO:0046872">
    <property type="term" value="F:metal ion binding"/>
    <property type="evidence" value="ECO:0007669"/>
    <property type="project" value="UniProtKB-KW"/>
</dbReference>
<dbReference type="InterPro" id="IPR036704">
    <property type="entry name" value="RraA/RraA-like_sf"/>
</dbReference>
<dbReference type="GO" id="GO:0051252">
    <property type="term" value="P:regulation of RNA metabolic process"/>
    <property type="evidence" value="ECO:0007669"/>
    <property type="project" value="InterPro"/>
</dbReference>
<keyword evidence="9" id="KW-0460">Magnesium</keyword>
<feature type="binding site" evidence="9">
    <location>
        <begin position="75"/>
        <end position="78"/>
    </location>
    <ligand>
        <name>substrate</name>
    </ligand>
</feature>
<dbReference type="Proteomes" id="UP000315901">
    <property type="component" value="Unassembled WGS sequence"/>
</dbReference>
<comment type="function">
    <text evidence="7 10">Catalyzes the aldol cleavage of 4-hydroxy-4-methyl-2-oxoglutarate (HMG) into 2 molecules of pyruvate. Also contains a secondary oxaloacetate (OAA) decarboxylase activity due to the common pyruvate enolate transition state formed following C-C bond cleavage in the retro-aldol and decarboxylation reactions.</text>
</comment>
<evidence type="ECO:0000256" key="6">
    <source>
        <dbReference type="ARBA" id="ARBA00023239"/>
    </source>
</evidence>
<keyword evidence="6 10" id="KW-0456">Lyase</keyword>
<comment type="caution">
    <text evidence="11">The sequence shown here is derived from an EMBL/GenBank/DDBJ whole genome shotgun (WGS) entry which is preliminary data.</text>
</comment>
<comment type="catalytic activity">
    <reaction evidence="8 10">
        <text>oxaloacetate + H(+) = pyruvate + CO2</text>
        <dbReference type="Rhea" id="RHEA:15641"/>
        <dbReference type="ChEBI" id="CHEBI:15361"/>
        <dbReference type="ChEBI" id="CHEBI:15378"/>
        <dbReference type="ChEBI" id="CHEBI:16452"/>
        <dbReference type="ChEBI" id="CHEBI:16526"/>
        <dbReference type="EC" id="4.1.1.112"/>
    </reaction>
</comment>
<comment type="subunit">
    <text evidence="4 10">Homotrimer.</text>
</comment>
<dbReference type="RefSeq" id="WP_140589710.1">
    <property type="nucleotide sequence ID" value="NZ_VFRR01000026.1"/>
</dbReference>
<protein>
    <recommendedName>
        <fullName evidence="10">4-hydroxy-4-methyl-2-oxoglutarate aldolase</fullName>
        <shortName evidence="10">HMG aldolase</shortName>
        <ecNumber evidence="10">4.1.1.112</ecNumber>
        <ecNumber evidence="10">4.1.3.17</ecNumber>
    </recommendedName>
    <alternativeName>
        <fullName evidence="10">Oxaloacetate decarboxylase</fullName>
    </alternativeName>
</protein>
<evidence type="ECO:0000313" key="11">
    <source>
        <dbReference type="EMBL" id="TPE49185.1"/>
    </source>
</evidence>
<dbReference type="GO" id="GO:0008948">
    <property type="term" value="F:oxaloacetate decarboxylase activity"/>
    <property type="evidence" value="ECO:0007669"/>
    <property type="project" value="UniProtKB-EC"/>
</dbReference>
<dbReference type="Pfam" id="PF03737">
    <property type="entry name" value="RraA-like"/>
    <property type="match status" value="1"/>
</dbReference>
<name>A0A501WLA9_9GAMM</name>
<evidence type="ECO:0000313" key="12">
    <source>
        <dbReference type="Proteomes" id="UP000315901"/>
    </source>
</evidence>
<dbReference type="CDD" id="cd16841">
    <property type="entry name" value="RraA_family"/>
    <property type="match status" value="1"/>
</dbReference>
<evidence type="ECO:0000256" key="4">
    <source>
        <dbReference type="ARBA" id="ARBA00011233"/>
    </source>
</evidence>
<feature type="binding site" evidence="9">
    <location>
        <position position="98"/>
    </location>
    <ligand>
        <name>Mg(2+)</name>
        <dbReference type="ChEBI" id="CHEBI:18420"/>
    </ligand>
</feature>
<feature type="binding site" evidence="9">
    <location>
        <position position="97"/>
    </location>
    <ligand>
        <name>substrate</name>
    </ligand>
</feature>
<evidence type="ECO:0000256" key="10">
    <source>
        <dbReference type="RuleBase" id="RU004338"/>
    </source>
</evidence>